<feature type="domain" description="Vascular endothelial growth factor heparin-binding" evidence="10">
    <location>
        <begin position="84"/>
        <end position="134"/>
    </location>
</feature>
<dbReference type="GO" id="GO:0005615">
    <property type="term" value="C:extracellular space"/>
    <property type="evidence" value="ECO:0007669"/>
    <property type="project" value="TreeGrafter"/>
</dbReference>
<reference evidence="11 12" key="1">
    <citation type="journal article" date="2018" name="Nat. Ecol. Evol.">
        <title>Shark genomes provide insights into elasmobranch evolution and the origin of vertebrates.</title>
        <authorList>
            <person name="Hara Y"/>
            <person name="Yamaguchi K"/>
            <person name="Onimaru K"/>
            <person name="Kadota M"/>
            <person name="Koyanagi M"/>
            <person name="Keeley SD"/>
            <person name="Tatsumi K"/>
            <person name="Tanaka K"/>
            <person name="Motone F"/>
            <person name="Kageyama Y"/>
            <person name="Nozu R"/>
            <person name="Adachi N"/>
            <person name="Nishimura O"/>
            <person name="Nakagawa R"/>
            <person name="Tanegashima C"/>
            <person name="Kiyatake I"/>
            <person name="Matsumoto R"/>
            <person name="Murakumo K"/>
            <person name="Nishida K"/>
            <person name="Terakita A"/>
            <person name="Kuratani S"/>
            <person name="Sato K"/>
            <person name="Hyodo S Kuraku.S."/>
        </authorList>
    </citation>
    <scope>NUCLEOTIDE SEQUENCE [LARGE SCALE GENOMIC DNA]</scope>
</reference>
<dbReference type="InterPro" id="IPR027928">
    <property type="entry name" value="VEGF_C"/>
</dbReference>
<evidence type="ECO:0000256" key="8">
    <source>
        <dbReference type="ARBA" id="ARBA00023246"/>
    </source>
</evidence>
<evidence type="ECO:0000313" key="12">
    <source>
        <dbReference type="Proteomes" id="UP000287033"/>
    </source>
</evidence>
<keyword evidence="3" id="KW-0037">Angiogenesis</keyword>
<dbReference type="InterPro" id="IPR036841">
    <property type="entry name" value="VEGF_C_sf"/>
</dbReference>
<feature type="region of interest" description="Disordered" evidence="9">
    <location>
        <begin position="51"/>
        <end position="101"/>
    </location>
</feature>
<evidence type="ECO:0000256" key="3">
    <source>
        <dbReference type="ARBA" id="ARBA00022657"/>
    </source>
</evidence>
<dbReference type="GO" id="GO:0051781">
    <property type="term" value="P:positive regulation of cell division"/>
    <property type="evidence" value="ECO:0007669"/>
    <property type="project" value="UniProtKB-KW"/>
</dbReference>
<dbReference type="AlphaFoldDB" id="A0A401RKQ7"/>
<comment type="similarity">
    <text evidence="1">Belongs to the PDGF/VEGF growth factor family.</text>
</comment>
<dbReference type="GO" id="GO:0001938">
    <property type="term" value="P:positive regulation of endothelial cell proliferation"/>
    <property type="evidence" value="ECO:0007669"/>
    <property type="project" value="TreeGrafter"/>
</dbReference>
<keyword evidence="12" id="KW-1185">Reference proteome</keyword>
<dbReference type="GO" id="GO:0001666">
    <property type="term" value="P:response to hypoxia"/>
    <property type="evidence" value="ECO:0007669"/>
    <property type="project" value="TreeGrafter"/>
</dbReference>
<dbReference type="GO" id="GO:0042056">
    <property type="term" value="F:chemoattractant activity"/>
    <property type="evidence" value="ECO:0007669"/>
    <property type="project" value="TreeGrafter"/>
</dbReference>
<evidence type="ECO:0000259" key="10">
    <source>
        <dbReference type="Pfam" id="PF14554"/>
    </source>
</evidence>
<keyword evidence="5" id="KW-0339">Growth factor</keyword>
<dbReference type="GO" id="GO:0002040">
    <property type="term" value="P:sprouting angiogenesis"/>
    <property type="evidence" value="ECO:0007669"/>
    <property type="project" value="TreeGrafter"/>
</dbReference>
<dbReference type="GO" id="GO:0008201">
    <property type="term" value="F:heparin binding"/>
    <property type="evidence" value="ECO:0007669"/>
    <property type="project" value="InterPro"/>
</dbReference>
<dbReference type="STRING" id="137246.A0A401RKQ7"/>
<evidence type="ECO:0000256" key="6">
    <source>
        <dbReference type="ARBA" id="ARBA00023157"/>
    </source>
</evidence>
<evidence type="ECO:0000256" key="4">
    <source>
        <dbReference type="ARBA" id="ARBA00022782"/>
    </source>
</evidence>
<evidence type="ECO:0000313" key="11">
    <source>
        <dbReference type="EMBL" id="GCC18747.1"/>
    </source>
</evidence>
<feature type="compositionally biased region" description="Basic residues" evidence="9">
    <location>
        <begin position="84"/>
        <end position="95"/>
    </location>
</feature>
<dbReference type="GO" id="GO:0050930">
    <property type="term" value="P:induction of positive chemotaxis"/>
    <property type="evidence" value="ECO:0007669"/>
    <property type="project" value="TreeGrafter"/>
</dbReference>
<dbReference type="PANTHER" id="PTHR12025:SF5">
    <property type="entry name" value="VASCULAR ENDOTHELIAL GROWTH FACTOR A, LONG FORM"/>
    <property type="match status" value="1"/>
</dbReference>
<dbReference type="GO" id="GO:0005172">
    <property type="term" value="F:vascular endothelial growth factor receptor binding"/>
    <property type="evidence" value="ECO:0007669"/>
    <property type="project" value="TreeGrafter"/>
</dbReference>
<evidence type="ECO:0000256" key="7">
    <source>
        <dbReference type="ARBA" id="ARBA00023180"/>
    </source>
</evidence>
<dbReference type="GO" id="GO:0060754">
    <property type="term" value="P:positive regulation of mast cell chemotaxis"/>
    <property type="evidence" value="ECO:0007669"/>
    <property type="project" value="TreeGrafter"/>
</dbReference>
<keyword evidence="4" id="KW-0221">Differentiation</keyword>
<dbReference type="EMBL" id="BEZZ01003047">
    <property type="protein sequence ID" value="GCC18747.1"/>
    <property type="molecule type" value="Genomic_DNA"/>
</dbReference>
<keyword evidence="6" id="KW-1015">Disulfide bond</keyword>
<dbReference type="Proteomes" id="UP000287033">
    <property type="component" value="Unassembled WGS sequence"/>
</dbReference>
<keyword evidence="2" id="KW-0217">Developmental protein</keyword>
<evidence type="ECO:0000256" key="1">
    <source>
        <dbReference type="ARBA" id="ARBA00006686"/>
    </source>
</evidence>
<organism evidence="11 12">
    <name type="scientific">Chiloscyllium punctatum</name>
    <name type="common">Brownbanded bambooshark</name>
    <name type="synonym">Hemiscyllium punctatum</name>
    <dbReference type="NCBI Taxonomy" id="137246"/>
    <lineage>
        <taxon>Eukaryota</taxon>
        <taxon>Metazoa</taxon>
        <taxon>Chordata</taxon>
        <taxon>Craniata</taxon>
        <taxon>Vertebrata</taxon>
        <taxon>Chondrichthyes</taxon>
        <taxon>Elasmobranchii</taxon>
        <taxon>Galeomorphii</taxon>
        <taxon>Galeoidea</taxon>
        <taxon>Orectolobiformes</taxon>
        <taxon>Hemiscylliidae</taxon>
        <taxon>Chiloscyllium</taxon>
    </lineage>
</organism>
<dbReference type="GO" id="GO:0030154">
    <property type="term" value="P:cell differentiation"/>
    <property type="evidence" value="ECO:0007669"/>
    <property type="project" value="UniProtKB-KW"/>
</dbReference>
<dbReference type="InterPro" id="IPR050507">
    <property type="entry name" value="PDGF/VEGF_growth_factor"/>
</dbReference>
<feature type="compositionally biased region" description="Basic and acidic residues" evidence="9">
    <location>
        <begin position="62"/>
        <end position="71"/>
    </location>
</feature>
<accession>A0A401RKQ7</accession>
<dbReference type="FunFam" id="2.10.160.10:FF:000001">
    <property type="entry name" value="Vascular endothelial growth factor A"/>
    <property type="match status" value="1"/>
</dbReference>
<keyword evidence="8" id="KW-0497">Mitogen</keyword>
<evidence type="ECO:0000256" key="9">
    <source>
        <dbReference type="SAM" id="MobiDB-lite"/>
    </source>
</evidence>
<dbReference type="GO" id="GO:0008083">
    <property type="term" value="F:growth factor activity"/>
    <property type="evidence" value="ECO:0007669"/>
    <property type="project" value="UniProtKB-KW"/>
</dbReference>
<name>A0A401RKQ7_CHIPU</name>
<dbReference type="GO" id="GO:0038084">
    <property type="term" value="P:vascular endothelial growth factor signaling pathway"/>
    <property type="evidence" value="ECO:0007669"/>
    <property type="project" value="TreeGrafter"/>
</dbReference>
<comment type="caution">
    <text evidence="11">The sequence shown here is derived from an EMBL/GenBank/DDBJ whole genome shotgun (WGS) entry which is preliminary data.</text>
</comment>
<feature type="region of interest" description="Disordered" evidence="9">
    <location>
        <begin position="1"/>
        <end position="21"/>
    </location>
</feature>
<keyword evidence="7" id="KW-0325">Glycoprotein</keyword>
<dbReference type="Gene3D" id="2.10.160.10">
    <property type="entry name" value="Vascular endothelial growth factor, heparin-binding domain"/>
    <property type="match status" value="1"/>
</dbReference>
<dbReference type="Pfam" id="PF14554">
    <property type="entry name" value="VEGF_C"/>
    <property type="match status" value="1"/>
</dbReference>
<proteinExistence type="inferred from homology"/>
<gene>
    <name evidence="11" type="ORF">chiPu_0020879</name>
</gene>
<sequence length="134" mass="16049">MGMREPSQLPRRDPDKRWKRTGVINRRTDCLSSSTSAWEPQRGFRDISLPKKDFKQVTSRTDQAKHRNDRGQRRKLIQEPTRPTHCKPCSHRKRHGFEQNPKSCECHCQLTHHRCRLKGQELNEHTCRCERPRR</sequence>
<evidence type="ECO:0000256" key="2">
    <source>
        <dbReference type="ARBA" id="ARBA00022473"/>
    </source>
</evidence>
<protein>
    <recommendedName>
        <fullName evidence="10">Vascular endothelial growth factor heparin-binding domain-containing protein</fullName>
    </recommendedName>
</protein>
<dbReference type="SUPFAM" id="SSF57593">
    <property type="entry name" value="Heparin-binding domain from vascular endothelial growth factor"/>
    <property type="match status" value="1"/>
</dbReference>
<dbReference type="GO" id="GO:0045766">
    <property type="term" value="P:positive regulation of angiogenesis"/>
    <property type="evidence" value="ECO:0007669"/>
    <property type="project" value="TreeGrafter"/>
</dbReference>
<dbReference type="PANTHER" id="PTHR12025">
    <property type="entry name" value="VASCULAR ENDOTHELIAL GROWTH FACTOR"/>
    <property type="match status" value="1"/>
</dbReference>
<dbReference type="GO" id="GO:0048010">
    <property type="term" value="P:vascular endothelial growth factor receptor signaling pathway"/>
    <property type="evidence" value="ECO:0007669"/>
    <property type="project" value="TreeGrafter"/>
</dbReference>
<evidence type="ECO:0000256" key="5">
    <source>
        <dbReference type="ARBA" id="ARBA00023030"/>
    </source>
</evidence>